<accession>A0A9E6ZRU3</accession>
<dbReference type="CDD" id="cd03317">
    <property type="entry name" value="NAAAR"/>
    <property type="match status" value="1"/>
</dbReference>
<dbReference type="GO" id="GO:0016854">
    <property type="term" value="F:racemase and epimerase activity"/>
    <property type="evidence" value="ECO:0007669"/>
    <property type="project" value="UniProtKB-ARBA"/>
</dbReference>
<evidence type="ECO:0000256" key="4">
    <source>
        <dbReference type="ARBA" id="ARBA00023239"/>
    </source>
</evidence>
<dbReference type="Pfam" id="PF13378">
    <property type="entry name" value="MR_MLE_C"/>
    <property type="match status" value="1"/>
</dbReference>
<evidence type="ECO:0000256" key="6">
    <source>
        <dbReference type="NCBIfam" id="TIGR01928"/>
    </source>
</evidence>
<organism evidence="8 9">
    <name type="scientific">Alicyclobacillus acidoterrestris (strain ATCC 49025 / DSM 3922 / CIP 106132 / NCIMB 13137 / GD3B)</name>
    <dbReference type="NCBI Taxonomy" id="1356854"/>
    <lineage>
        <taxon>Bacteria</taxon>
        <taxon>Bacillati</taxon>
        <taxon>Bacillota</taxon>
        <taxon>Bacilli</taxon>
        <taxon>Bacillales</taxon>
        <taxon>Alicyclobacillaceae</taxon>
        <taxon>Alicyclobacillus</taxon>
    </lineage>
</organism>
<evidence type="ECO:0000259" key="7">
    <source>
        <dbReference type="SMART" id="SM00922"/>
    </source>
</evidence>
<dbReference type="GO" id="GO:0043748">
    <property type="term" value="F:O-succinylbenzoate synthase activity"/>
    <property type="evidence" value="ECO:0007669"/>
    <property type="project" value="UniProtKB-EC"/>
</dbReference>
<dbReference type="InterPro" id="IPR029017">
    <property type="entry name" value="Enolase-like_N"/>
</dbReference>
<dbReference type="SUPFAM" id="SSF51604">
    <property type="entry name" value="Enolase C-terminal domain-like"/>
    <property type="match status" value="1"/>
</dbReference>
<dbReference type="InterPro" id="IPR010197">
    <property type="entry name" value="OSBS/NAAAR"/>
</dbReference>
<evidence type="ECO:0000256" key="3">
    <source>
        <dbReference type="ARBA" id="ARBA00022842"/>
    </source>
</evidence>
<dbReference type="InterPro" id="IPR013341">
    <property type="entry name" value="Mandelate_racemase_N_dom"/>
</dbReference>
<feature type="domain" description="Mandelate racemase/muconate lactonizing enzyme C-terminal" evidence="7">
    <location>
        <begin position="144"/>
        <end position="236"/>
    </location>
</feature>
<gene>
    <name evidence="8" type="primary">menC</name>
    <name evidence="8" type="ORF">K1I37_04440</name>
</gene>
<dbReference type="SFLD" id="SFLDS00001">
    <property type="entry name" value="Enolase"/>
    <property type="match status" value="1"/>
</dbReference>
<dbReference type="NCBIfam" id="TIGR01928">
    <property type="entry name" value="menC_lowGC_arch"/>
    <property type="match status" value="1"/>
</dbReference>
<dbReference type="SUPFAM" id="SSF54826">
    <property type="entry name" value="Enolase N-terminal domain-like"/>
    <property type="match status" value="1"/>
</dbReference>
<dbReference type="Pfam" id="PF02746">
    <property type="entry name" value="MR_MLE_N"/>
    <property type="match status" value="1"/>
</dbReference>
<dbReference type="EMBL" id="CP080467">
    <property type="protein sequence ID" value="UNO50759.1"/>
    <property type="molecule type" value="Genomic_DNA"/>
</dbReference>
<dbReference type="GO" id="GO:0046872">
    <property type="term" value="F:metal ion binding"/>
    <property type="evidence" value="ECO:0007669"/>
    <property type="project" value="UniProtKB-KW"/>
</dbReference>
<keyword evidence="4 8" id="KW-0456">Lyase</keyword>
<evidence type="ECO:0000256" key="2">
    <source>
        <dbReference type="ARBA" id="ARBA00022723"/>
    </source>
</evidence>
<dbReference type="EC" id="4.2.1.113" evidence="5 6"/>
<dbReference type="InterPro" id="IPR013342">
    <property type="entry name" value="Mandelate_racemase_C"/>
</dbReference>
<dbReference type="RefSeq" id="WP_236613917.1">
    <property type="nucleotide sequence ID" value="NZ_AURB01000164.1"/>
</dbReference>
<dbReference type="GO" id="GO:0009234">
    <property type="term" value="P:menaquinone biosynthetic process"/>
    <property type="evidence" value="ECO:0007669"/>
    <property type="project" value="UniProtKB-UniRule"/>
</dbReference>
<dbReference type="SMART" id="SM00922">
    <property type="entry name" value="MR_MLE"/>
    <property type="match status" value="1"/>
</dbReference>
<proteinExistence type="predicted"/>
<dbReference type="Gene3D" id="3.30.390.10">
    <property type="entry name" value="Enolase-like, N-terminal domain"/>
    <property type="match status" value="1"/>
</dbReference>
<keyword evidence="9" id="KW-1185">Reference proteome</keyword>
<reference evidence="9" key="1">
    <citation type="journal article" date="2022" name="G3 (Bethesda)">
        <title>Unveiling the complete genome sequence of Alicyclobacillus acidoterrestris DSM 3922T, a taint-producing strain.</title>
        <authorList>
            <person name="Leonardo I.C."/>
            <person name="Barreto Crespo M.T."/>
            <person name="Gaspar F.B."/>
        </authorList>
    </citation>
    <scope>NUCLEOTIDE SEQUENCE [LARGE SCALE GENOMIC DNA]</scope>
    <source>
        <strain evidence="9">DSM 3922</strain>
    </source>
</reference>
<evidence type="ECO:0000313" key="8">
    <source>
        <dbReference type="EMBL" id="UNO50759.1"/>
    </source>
</evidence>
<keyword evidence="2" id="KW-0479">Metal-binding</keyword>
<dbReference type="AlphaFoldDB" id="A0A9E6ZRU3"/>
<evidence type="ECO:0000256" key="1">
    <source>
        <dbReference type="ARBA" id="ARBA00001968"/>
    </source>
</evidence>
<dbReference type="InterPro" id="IPR036849">
    <property type="entry name" value="Enolase-like_C_sf"/>
</dbReference>
<dbReference type="Proteomes" id="UP000829401">
    <property type="component" value="Chromosome"/>
</dbReference>
<comment type="cofactor">
    <cofactor evidence="1">
        <name>a divalent metal cation</name>
        <dbReference type="ChEBI" id="CHEBI:60240"/>
    </cofactor>
</comment>
<name>A0A9E6ZRU3_ALIAG</name>
<sequence>MKRCTLHRLRMPLRQPTRTSYGVHTGRDLIIVELETTAGARGVAECVAMREPTYTEETVETAWHVLRDFLVGRLRGQVFHSVAHLDRFADSLLAIRGNAMARAGLEMAVWDAFAAETETPLYQLLGGQERDVPVGISLGMEDSVDALVERAQAANRAGYQRIKLKVAPGEDLLPLRALRDALPDLPLMADANSAYQDAPESTFAELDELSLMMIEQPLSPDDLVDHARLQHRIQTPICLDESIRSAADVRRAAEIGACGVINLKPGRVGGFTQSRRAHDQACAHGLGLWCGGMYETGIGRLHNIALCSLPGFQLPTDVGPSDRYFVEDIVQPPVRFSRPGFLRVEAMCGVAERVDWRSLQRYTVHSEHIDF</sequence>
<evidence type="ECO:0000313" key="9">
    <source>
        <dbReference type="Proteomes" id="UP000829401"/>
    </source>
</evidence>
<dbReference type="PANTHER" id="PTHR48073">
    <property type="entry name" value="O-SUCCINYLBENZOATE SYNTHASE-RELATED"/>
    <property type="match status" value="1"/>
</dbReference>
<keyword evidence="3" id="KW-0460">Magnesium</keyword>
<dbReference type="SFLD" id="SFLDF00009">
    <property type="entry name" value="o-succinylbenzoate_synthase"/>
    <property type="match status" value="1"/>
</dbReference>
<dbReference type="InterPro" id="IPR029065">
    <property type="entry name" value="Enolase_C-like"/>
</dbReference>
<protein>
    <recommendedName>
        <fullName evidence="5 6">o-succinylbenzoate synthase</fullName>
        <ecNumber evidence="5 6">4.2.1.113</ecNumber>
    </recommendedName>
</protein>
<dbReference type="Gene3D" id="3.20.20.120">
    <property type="entry name" value="Enolase-like C-terminal domain"/>
    <property type="match status" value="1"/>
</dbReference>
<dbReference type="SFLD" id="SFLDG00180">
    <property type="entry name" value="muconate_cycloisomerase"/>
    <property type="match status" value="1"/>
</dbReference>
<evidence type="ECO:0000256" key="5">
    <source>
        <dbReference type="ARBA" id="ARBA00029491"/>
    </source>
</evidence>
<dbReference type="KEGG" id="aaco:K1I37_04440"/>
<dbReference type="PANTHER" id="PTHR48073:SF5">
    <property type="entry name" value="O-SUCCINYLBENZOATE SYNTHASE"/>
    <property type="match status" value="1"/>
</dbReference>